<evidence type="ECO:0008006" key="4">
    <source>
        <dbReference type="Google" id="ProtNLM"/>
    </source>
</evidence>
<dbReference type="InterPro" id="IPR052973">
    <property type="entry name" value="Fungal_sec-metab_reg_TF"/>
</dbReference>
<dbReference type="PANTHER" id="PTHR35392:SF2">
    <property type="entry name" value="ZN(II)2CYS6 TRANSCRIPTION FACTOR (EUROFUNG)"/>
    <property type="match status" value="1"/>
</dbReference>
<dbReference type="Proteomes" id="UP001345691">
    <property type="component" value="Unassembled WGS sequence"/>
</dbReference>
<reference evidence="2 3" key="1">
    <citation type="submission" date="2023-08" db="EMBL/GenBank/DDBJ databases">
        <title>Black Yeasts Isolated from many extreme environments.</title>
        <authorList>
            <person name="Coleine C."/>
            <person name="Stajich J.E."/>
            <person name="Selbmann L."/>
        </authorList>
    </citation>
    <scope>NUCLEOTIDE SEQUENCE [LARGE SCALE GENOMIC DNA]</scope>
    <source>
        <strain evidence="2 3">CCFEE 6328</strain>
    </source>
</reference>
<evidence type="ECO:0000313" key="2">
    <source>
        <dbReference type="EMBL" id="KAK5057148.1"/>
    </source>
</evidence>
<evidence type="ECO:0000256" key="1">
    <source>
        <dbReference type="SAM" id="MobiDB-lite"/>
    </source>
</evidence>
<feature type="region of interest" description="Disordered" evidence="1">
    <location>
        <begin position="80"/>
        <end position="100"/>
    </location>
</feature>
<name>A0ABR0J6G8_9EURO</name>
<proteinExistence type="predicted"/>
<comment type="caution">
    <text evidence="2">The sequence shown here is derived from an EMBL/GenBank/DDBJ whole genome shotgun (WGS) entry which is preliminary data.</text>
</comment>
<sequence length="751" mass="83739">MGRRPHPLITEFYIRGAKVCDTSNRYDHTCRKCGEHVPKGRIENLQAHLTKHCTALNKFERVKILLRFHDLARPNVNPNIDPNWVEPEDLTAGTAPTPAHARSAAAEEQDFDALNVLAEASRQVGDNVHTPFDFAALHTVRHDFDPTGQDFSHAPGVPPHSEGLDAAPITAQDVLDPHLDVHFDNDEDFLAGPEMLAKDNVIPTTMPPDFSQVFSYITNDVPVTQGGLLTPNLVTTQSQDLRAMSAGEAFDRTMMEMAIENGSADLDELMADALPQGQAFQLSASLETQQTSLDSTTSQSLIGATSEMIGSVPGFRPIAMNPGGQTIQNMFRLKAVADPKPRSPLSKARREQVQATRKVGACMRCRMLRKPCGHDPDPCKLCASVQSPRYWNKKCLRGSIKDKYLVYRVYAHRTALFPEIELMKRFTTNDKTDAIIEAFHFDECKVILTCRELKPFPQLLSPENAQDTNLPFGEAGIVVIDAEIQNDNGPRVERYLQAITPTVIMREQSAFIKACLNYAVSMNVPPQNAKNPDGKENKNKNPIPDVIDLWTVTALLTDPDWKEKFVVVADGTEERTVIGEDSPYAYFMVSLQFRAILEKQADALYRAVVGHFDKRVYDHLDVPGFDTLLAAIILLNCAERMAWQFRVWENEQSRSFQWCCDERPDAYASKGEKLAEAIQLCLSLRQLDPKLAIDTDSGLLAIQNEEDDTLALFLATARIPGDFATTHENAVFDPLNYRSLDGSLFGCLLEV</sequence>
<gene>
    <name evidence="2" type="ORF">LTR69_007786</name>
</gene>
<dbReference type="PANTHER" id="PTHR35392">
    <property type="entry name" value="ZN(II)2CYS6 TRANSCRIPTION FACTOR (EUROFUNG)-RELATED-RELATED"/>
    <property type="match status" value="1"/>
</dbReference>
<organism evidence="2 3">
    <name type="scientific">Exophiala sideris</name>
    <dbReference type="NCBI Taxonomy" id="1016849"/>
    <lineage>
        <taxon>Eukaryota</taxon>
        <taxon>Fungi</taxon>
        <taxon>Dikarya</taxon>
        <taxon>Ascomycota</taxon>
        <taxon>Pezizomycotina</taxon>
        <taxon>Eurotiomycetes</taxon>
        <taxon>Chaetothyriomycetidae</taxon>
        <taxon>Chaetothyriales</taxon>
        <taxon>Herpotrichiellaceae</taxon>
        <taxon>Exophiala</taxon>
    </lineage>
</organism>
<accession>A0ABR0J6G8</accession>
<keyword evidence="3" id="KW-1185">Reference proteome</keyword>
<dbReference type="EMBL" id="JAVRRF010000017">
    <property type="protein sequence ID" value="KAK5057148.1"/>
    <property type="molecule type" value="Genomic_DNA"/>
</dbReference>
<evidence type="ECO:0000313" key="3">
    <source>
        <dbReference type="Proteomes" id="UP001345691"/>
    </source>
</evidence>
<protein>
    <recommendedName>
        <fullName evidence="4">Zn(2)-C6 fungal-type domain-containing protein</fullName>
    </recommendedName>
</protein>